<comment type="caution">
    <text evidence="2">The sequence shown here is derived from an EMBL/GenBank/DDBJ whole genome shotgun (WGS) entry which is preliminary data.</text>
</comment>
<gene>
    <name evidence="2" type="ORF">GXW78_25645</name>
</gene>
<reference evidence="3" key="1">
    <citation type="journal article" date="2021" name="Syst. Appl. Microbiol.">
        <title>Roseomonas hellenica sp. nov., isolated from roots of wild-growing Alkanna tinctoria.</title>
        <authorList>
            <person name="Rat A."/>
            <person name="Naranjo H.D."/>
            <person name="Lebbe L."/>
            <person name="Cnockaert M."/>
            <person name="Krigas N."/>
            <person name="Grigoriadou K."/>
            <person name="Maloupa E."/>
            <person name="Willems A."/>
        </authorList>
    </citation>
    <scope>NUCLEOTIDE SEQUENCE [LARGE SCALE GENOMIC DNA]</scope>
    <source>
        <strain evidence="3">LMG 31159</strain>
    </source>
</reference>
<accession>A0ABS5EPV6</accession>
<feature type="transmembrane region" description="Helical" evidence="1">
    <location>
        <begin position="122"/>
        <end position="141"/>
    </location>
</feature>
<keyword evidence="1" id="KW-0472">Membrane</keyword>
<organism evidence="2 3">
    <name type="scientific">Neoroseomonas terrae</name>
    <dbReference type="NCBI Taxonomy" id="424799"/>
    <lineage>
        <taxon>Bacteria</taxon>
        <taxon>Pseudomonadati</taxon>
        <taxon>Pseudomonadota</taxon>
        <taxon>Alphaproteobacteria</taxon>
        <taxon>Acetobacterales</taxon>
        <taxon>Acetobacteraceae</taxon>
        <taxon>Neoroseomonas</taxon>
    </lineage>
</organism>
<feature type="transmembrane region" description="Helical" evidence="1">
    <location>
        <begin position="62"/>
        <end position="83"/>
    </location>
</feature>
<evidence type="ECO:0000256" key="1">
    <source>
        <dbReference type="SAM" id="Phobius"/>
    </source>
</evidence>
<sequence>MPTPLKRAYRTFRFFFEREPWVFEVIFGGATAVFFFLLWADWREGPTFGSISVLSEVQPEDFWHWSGLLGGWAQCTVALLSSGSRSWPWLKWPRWIAAGWLGCLWGSMAAASWLAAPGTPTASIYAACSLCNLYVALHILWEDEYRLIRRAGG</sequence>
<evidence type="ECO:0000313" key="2">
    <source>
        <dbReference type="EMBL" id="MBR0653066.1"/>
    </source>
</evidence>
<feature type="transmembrane region" description="Helical" evidence="1">
    <location>
        <begin position="95"/>
        <end position="116"/>
    </location>
</feature>
<keyword evidence="3" id="KW-1185">Reference proteome</keyword>
<protein>
    <submittedName>
        <fullName evidence="2">Uncharacterized protein</fullName>
    </submittedName>
</protein>
<proteinExistence type="predicted"/>
<name>A0ABS5EPV6_9PROT</name>
<keyword evidence="1" id="KW-1133">Transmembrane helix</keyword>
<dbReference type="EMBL" id="JAAEDI010000039">
    <property type="protein sequence ID" value="MBR0653066.1"/>
    <property type="molecule type" value="Genomic_DNA"/>
</dbReference>
<keyword evidence="1" id="KW-0812">Transmembrane</keyword>
<feature type="transmembrane region" description="Helical" evidence="1">
    <location>
        <begin position="21"/>
        <end position="42"/>
    </location>
</feature>
<dbReference type="RefSeq" id="WP_211871775.1">
    <property type="nucleotide sequence ID" value="NZ_JAAEDI010000039.1"/>
</dbReference>
<evidence type="ECO:0000313" key="3">
    <source>
        <dbReference type="Proteomes" id="UP000698752"/>
    </source>
</evidence>
<dbReference type="Proteomes" id="UP000698752">
    <property type="component" value="Unassembled WGS sequence"/>
</dbReference>